<dbReference type="GO" id="GO:0005524">
    <property type="term" value="F:ATP binding"/>
    <property type="evidence" value="ECO:0007669"/>
    <property type="project" value="UniProtKB-KW"/>
</dbReference>
<evidence type="ECO:0000256" key="4">
    <source>
        <dbReference type="PIRSR" id="PIRSR006806-1"/>
    </source>
</evidence>
<feature type="binding site" evidence="4">
    <location>
        <position position="58"/>
    </location>
    <ligand>
        <name>substrate</name>
    </ligand>
</feature>
<comment type="similarity">
    <text evidence="1 5">Belongs to the 5-formyltetrahydrofolate cyclo-ligase family.</text>
</comment>
<dbReference type="InterPro" id="IPR002698">
    <property type="entry name" value="FTHF_cligase"/>
</dbReference>
<dbReference type="AlphaFoldDB" id="A0A3M2LMX2"/>
<dbReference type="PANTHER" id="PTHR23407">
    <property type="entry name" value="ATPASE INHIBITOR/5-FORMYLTETRAHYDROFOLATE CYCLO-LIGASE"/>
    <property type="match status" value="1"/>
</dbReference>
<dbReference type="EMBL" id="RFFG01000079">
    <property type="protein sequence ID" value="RMI38787.1"/>
    <property type="molecule type" value="Genomic_DNA"/>
</dbReference>
<dbReference type="InterPro" id="IPR024185">
    <property type="entry name" value="FTHF_cligase-like_sf"/>
</dbReference>
<evidence type="ECO:0000256" key="2">
    <source>
        <dbReference type="ARBA" id="ARBA00022741"/>
    </source>
</evidence>
<keyword evidence="3 4" id="KW-0067">ATP-binding</keyword>
<name>A0A3M2LMX2_9ACTN</name>
<evidence type="ECO:0000313" key="7">
    <source>
        <dbReference type="Proteomes" id="UP000282674"/>
    </source>
</evidence>
<evidence type="ECO:0000256" key="3">
    <source>
        <dbReference type="ARBA" id="ARBA00022840"/>
    </source>
</evidence>
<dbReference type="EC" id="6.3.3.2" evidence="5"/>
<keyword evidence="7" id="KW-1185">Reference proteome</keyword>
<dbReference type="Gene3D" id="3.40.50.10420">
    <property type="entry name" value="NagB/RpiA/CoA transferase-like"/>
    <property type="match status" value="1"/>
</dbReference>
<dbReference type="Pfam" id="PF01812">
    <property type="entry name" value="5-FTHF_cyc-lig"/>
    <property type="match status" value="1"/>
</dbReference>
<accession>A0A3M2LMX2</accession>
<dbReference type="PANTHER" id="PTHR23407:SF1">
    <property type="entry name" value="5-FORMYLTETRAHYDROFOLATE CYCLO-LIGASE"/>
    <property type="match status" value="1"/>
</dbReference>
<dbReference type="PIRSF" id="PIRSF006806">
    <property type="entry name" value="FTHF_cligase"/>
    <property type="match status" value="1"/>
</dbReference>
<evidence type="ECO:0000256" key="5">
    <source>
        <dbReference type="RuleBase" id="RU361279"/>
    </source>
</evidence>
<sequence>MHDIGSKPALRAELLANRAELSADVRSAAGRSIRDTLLGVPQLEMAGTVAAYVSLGTEPETHGLLFALWKRGTYVLLPRLLPDNELDWASYEGPDSLVPGRFGLMEPSEPARGVEAIASADVVLVPALAVDRTGVRLGRGGGSYDRALARVSPAVLTVALLYEGELVDTLPREPHDQRVRAAVTPESGLHPLGGAN</sequence>
<dbReference type="GO" id="GO:0046872">
    <property type="term" value="F:metal ion binding"/>
    <property type="evidence" value="ECO:0007669"/>
    <property type="project" value="UniProtKB-KW"/>
</dbReference>
<feature type="binding site" evidence="4">
    <location>
        <begin position="136"/>
        <end position="144"/>
    </location>
    <ligand>
        <name>ATP</name>
        <dbReference type="ChEBI" id="CHEBI:30616"/>
    </ligand>
</feature>
<dbReference type="OrthoDB" id="3242798at2"/>
<keyword evidence="5" id="KW-0460">Magnesium</keyword>
<feature type="binding site" evidence="4">
    <location>
        <position position="53"/>
    </location>
    <ligand>
        <name>substrate</name>
    </ligand>
</feature>
<dbReference type="InterPro" id="IPR037171">
    <property type="entry name" value="NagB/RpiA_transferase-like"/>
</dbReference>
<evidence type="ECO:0000256" key="1">
    <source>
        <dbReference type="ARBA" id="ARBA00010638"/>
    </source>
</evidence>
<dbReference type="GO" id="GO:0030272">
    <property type="term" value="F:5-formyltetrahydrofolate cyclo-ligase activity"/>
    <property type="evidence" value="ECO:0007669"/>
    <property type="project" value="UniProtKB-EC"/>
</dbReference>
<dbReference type="GO" id="GO:0035999">
    <property type="term" value="P:tetrahydrofolate interconversion"/>
    <property type="evidence" value="ECO:0007669"/>
    <property type="project" value="TreeGrafter"/>
</dbReference>
<organism evidence="6 7">
    <name type="scientific">Actinomadura harenae</name>
    <dbReference type="NCBI Taxonomy" id="2483351"/>
    <lineage>
        <taxon>Bacteria</taxon>
        <taxon>Bacillati</taxon>
        <taxon>Actinomycetota</taxon>
        <taxon>Actinomycetes</taxon>
        <taxon>Streptosporangiales</taxon>
        <taxon>Thermomonosporaceae</taxon>
        <taxon>Actinomadura</taxon>
    </lineage>
</organism>
<comment type="cofactor">
    <cofactor evidence="5">
        <name>Mg(2+)</name>
        <dbReference type="ChEBI" id="CHEBI:18420"/>
    </cofactor>
</comment>
<dbReference type="Proteomes" id="UP000282674">
    <property type="component" value="Unassembled WGS sequence"/>
</dbReference>
<reference evidence="6 7" key="1">
    <citation type="submission" date="2018-10" db="EMBL/GenBank/DDBJ databases">
        <title>Isolation from soil.</title>
        <authorList>
            <person name="Hu J."/>
        </authorList>
    </citation>
    <scope>NUCLEOTIDE SEQUENCE [LARGE SCALE GENOMIC DNA]</scope>
    <source>
        <strain evidence="6 7">NEAU-Ht49</strain>
    </source>
</reference>
<dbReference type="SUPFAM" id="SSF100950">
    <property type="entry name" value="NagB/RpiA/CoA transferase-like"/>
    <property type="match status" value="1"/>
</dbReference>
<keyword evidence="2 4" id="KW-0547">Nucleotide-binding</keyword>
<keyword evidence="6" id="KW-0436">Ligase</keyword>
<keyword evidence="5" id="KW-0479">Metal-binding</keyword>
<feature type="binding site" evidence="4">
    <location>
        <begin position="7"/>
        <end position="11"/>
    </location>
    <ligand>
        <name>ATP</name>
        <dbReference type="ChEBI" id="CHEBI:30616"/>
    </ligand>
</feature>
<comment type="caution">
    <text evidence="6">The sequence shown here is derived from an EMBL/GenBank/DDBJ whole genome shotgun (WGS) entry which is preliminary data.</text>
</comment>
<dbReference type="NCBIfam" id="TIGR02727">
    <property type="entry name" value="MTHFS_bact"/>
    <property type="match status" value="1"/>
</dbReference>
<proteinExistence type="inferred from homology"/>
<protein>
    <recommendedName>
        <fullName evidence="5">5-formyltetrahydrofolate cyclo-ligase</fullName>
        <ecNumber evidence="5">6.3.3.2</ecNumber>
    </recommendedName>
</protein>
<dbReference type="GO" id="GO:0009396">
    <property type="term" value="P:folic acid-containing compound biosynthetic process"/>
    <property type="evidence" value="ECO:0007669"/>
    <property type="project" value="TreeGrafter"/>
</dbReference>
<comment type="catalytic activity">
    <reaction evidence="5">
        <text>(6S)-5-formyl-5,6,7,8-tetrahydrofolate + ATP = (6R)-5,10-methenyltetrahydrofolate + ADP + phosphate</text>
        <dbReference type="Rhea" id="RHEA:10488"/>
        <dbReference type="ChEBI" id="CHEBI:30616"/>
        <dbReference type="ChEBI" id="CHEBI:43474"/>
        <dbReference type="ChEBI" id="CHEBI:57455"/>
        <dbReference type="ChEBI" id="CHEBI:57457"/>
        <dbReference type="ChEBI" id="CHEBI:456216"/>
        <dbReference type="EC" id="6.3.3.2"/>
    </reaction>
</comment>
<evidence type="ECO:0000313" key="6">
    <source>
        <dbReference type="EMBL" id="RMI38787.1"/>
    </source>
</evidence>
<gene>
    <name evidence="6" type="ORF">EBO15_31685</name>
</gene>